<reference evidence="7 8" key="1">
    <citation type="journal article" date="2024" name="Commun. Biol.">
        <title>Comparative genomic analysis of thermophilic fungi reveals convergent evolutionary adaptations and gene losses.</title>
        <authorList>
            <person name="Steindorff A.S."/>
            <person name="Aguilar-Pontes M.V."/>
            <person name="Robinson A.J."/>
            <person name="Andreopoulos B."/>
            <person name="LaButti K."/>
            <person name="Kuo A."/>
            <person name="Mondo S."/>
            <person name="Riley R."/>
            <person name="Otillar R."/>
            <person name="Haridas S."/>
            <person name="Lipzen A."/>
            <person name="Grimwood J."/>
            <person name="Schmutz J."/>
            <person name="Clum A."/>
            <person name="Reid I.D."/>
            <person name="Moisan M.C."/>
            <person name="Butler G."/>
            <person name="Nguyen T.T.M."/>
            <person name="Dewar K."/>
            <person name="Conant G."/>
            <person name="Drula E."/>
            <person name="Henrissat B."/>
            <person name="Hansel C."/>
            <person name="Singer S."/>
            <person name="Hutchinson M.I."/>
            <person name="de Vries R.P."/>
            <person name="Natvig D.O."/>
            <person name="Powell A.J."/>
            <person name="Tsang A."/>
            <person name="Grigoriev I.V."/>
        </authorList>
    </citation>
    <scope>NUCLEOTIDE SEQUENCE [LARGE SCALE GENOMIC DNA]</scope>
    <source>
        <strain evidence="7 8">CBS 494.80</strain>
    </source>
</reference>
<dbReference type="SUPFAM" id="SSF53474">
    <property type="entry name" value="alpha/beta-Hydrolases"/>
    <property type="match status" value="1"/>
</dbReference>
<dbReference type="SUPFAM" id="SSF52540">
    <property type="entry name" value="P-loop containing nucleoside triphosphate hydrolases"/>
    <property type="match status" value="1"/>
</dbReference>
<dbReference type="InterPro" id="IPR002110">
    <property type="entry name" value="Ankyrin_rpt"/>
</dbReference>
<dbReference type="InterPro" id="IPR056884">
    <property type="entry name" value="NPHP3-like_N"/>
</dbReference>
<evidence type="ECO:0000313" key="8">
    <source>
        <dbReference type="Proteomes" id="UP001595075"/>
    </source>
</evidence>
<dbReference type="Gene3D" id="3.40.50.1820">
    <property type="entry name" value="alpha/beta hydrolase"/>
    <property type="match status" value="1"/>
</dbReference>
<dbReference type="Pfam" id="PF12796">
    <property type="entry name" value="Ank_2"/>
    <property type="match status" value="4"/>
</dbReference>
<accession>A0ABR4BUF2</accession>
<dbReference type="SUPFAM" id="SSF48403">
    <property type="entry name" value="Ankyrin repeat"/>
    <property type="match status" value="2"/>
</dbReference>
<evidence type="ECO:0000256" key="4">
    <source>
        <dbReference type="PROSITE-ProRule" id="PRU00023"/>
    </source>
</evidence>
<evidence type="ECO:0000259" key="5">
    <source>
        <dbReference type="Pfam" id="PF05057"/>
    </source>
</evidence>
<keyword evidence="8" id="KW-1185">Reference proteome</keyword>
<evidence type="ECO:0000256" key="1">
    <source>
        <dbReference type="ARBA" id="ARBA00007920"/>
    </source>
</evidence>
<evidence type="ECO:0000256" key="2">
    <source>
        <dbReference type="ARBA" id="ARBA00022737"/>
    </source>
</evidence>
<sequence length="1415" mass="156642">MEKVKKKSIFSLRSRKRTTQPLSLLQQGQSASSPIGTTIVLKESPISTIPKRENRYGLLPLSNPTPPSLSSPTARQFPVDIIAIHGITGDAYSTWTDKESSFFWLQDSLPKEFPGARIYSFGYRAEVFLSLDTGDFETFAGDLLDEIFSTRLSDEEKRRPLIFVCHSMGGIVVKKALNTCQIESRYKHILDAVSSILFLATPHGGAKPAELLAILSKLATLPIASLWVGRTRSDLIKSLKRNSKQLHTISKEFRHHTQNMQIFSFIEEKTTPPLRDLLVDEISGSMNVSTEDIVRMPGCDHRKICCFENEKSQGYKKVSSKLREVIEKATTKIETTLQSEDYPCLQSLAFSTMHDRLQSTSVAHPSTCSWLLAHPSFQVWSTRPHSLASPGRSNLLWIKGHPGTGKSTLMAFIHNHFTATYPRNIHVSFFFHGNGTLLQRSQLGMLRSLIHQLYKLSPPARTVIFRAYEEKTRDFGARERSWEWPVEELQILLSEILCRKPLRGEEIVIFVDALDEADNLGDPLLVGKLVEYFHRLNDRILSSGGTTRIAISCRHYPVIATNYGLVINVEEENMTGVELHVKYQLSRRVQGWGQETEKDRHALEQAIVGKAEGVFLWVRLRLPEIVKNLNDGAWSLEMAPRLLEAESNELFTQYEGMLFQNIGVSLRKKALQFLQWVSLAERPLSVSEIRFAMACDDESMKPDMNSCQDAVDFIDSDGRMRLLIQSLSGGLVEVRQHDHGTTVQPFHQTVSSFLRLRGLHILSGFVCPITAGGSNDEVIGAAEQRLSSSCLNYLSFEEVRQAASSEVNGVERKLPFVQYAANNLVKHAKRAECKGLKQTGLVNRLMFESTLFETWKLIHRVTDPRNSYQDYDLIHVMAISDILSGVQELLDQGVFIDQGDLQCNTALYHAAQSGHQKMAELLLERGAKVDQKNLFYGWTPLKIAAFKGHVSIAKLLLKYGAEINDNIGLAGNALQNAAKEGNLKLATILVECGANVNECGGRNHTALQAAALGGHEKVVRYLIDQNADPNLQGGDNGCALQAAAVASVPTSRRQSIVRLLLDHKADIDLQGGRYGNVLQAAIAKGDRDMTKLLLSKGANVKANMRKKDAMFGSALQAACHSRDEQLVAMLLALGVDVNADGGEYGSAIQAASSRNDNDEIIDLLLQHGVDVNQQGGRYGSALQAASECPGALAVDILIKHGADVYMQGGLYGNMLQAAVYGTNEIAAKRFLAAGLDINISGGEYGCALQASIQLCQIEFIRYLLDKGANVNAQGGKFGNALRAAVYWKREQVVQLLLDRGALPDFQDADSALNSPLYLAADRGYLNIVKILLDYGAEVDRYGGMSIPALAAAINSGHKSVVELLLEYGADPDLPDQVFQTVGMNFPIENGNHDMARLLEERRRKIGPRPKRSLRR</sequence>
<gene>
    <name evidence="7" type="ORF">VTL71DRAFT_7527</name>
</gene>
<dbReference type="SMART" id="SM00248">
    <property type="entry name" value="ANK"/>
    <property type="match status" value="15"/>
</dbReference>
<evidence type="ECO:0008006" key="9">
    <source>
        <dbReference type="Google" id="ProtNLM"/>
    </source>
</evidence>
<comment type="similarity">
    <text evidence="1">Belongs to the putative lipase ROG1 family.</text>
</comment>
<organism evidence="7 8">
    <name type="scientific">Oculimacula yallundae</name>
    <dbReference type="NCBI Taxonomy" id="86028"/>
    <lineage>
        <taxon>Eukaryota</taxon>
        <taxon>Fungi</taxon>
        <taxon>Dikarya</taxon>
        <taxon>Ascomycota</taxon>
        <taxon>Pezizomycotina</taxon>
        <taxon>Leotiomycetes</taxon>
        <taxon>Helotiales</taxon>
        <taxon>Ploettnerulaceae</taxon>
        <taxon>Oculimacula</taxon>
    </lineage>
</organism>
<keyword evidence="2" id="KW-0677">Repeat</keyword>
<evidence type="ECO:0000259" key="6">
    <source>
        <dbReference type="Pfam" id="PF24883"/>
    </source>
</evidence>
<dbReference type="InterPro" id="IPR036770">
    <property type="entry name" value="Ankyrin_rpt-contain_sf"/>
</dbReference>
<comment type="caution">
    <text evidence="7">The sequence shown here is derived from an EMBL/GenBank/DDBJ whole genome shotgun (WGS) entry which is preliminary data.</text>
</comment>
<keyword evidence="3 4" id="KW-0040">ANK repeat</keyword>
<feature type="domain" description="DUF676" evidence="5">
    <location>
        <begin position="81"/>
        <end position="219"/>
    </location>
</feature>
<feature type="repeat" description="ANK" evidence="4">
    <location>
        <begin position="902"/>
        <end position="934"/>
    </location>
</feature>
<dbReference type="InterPro" id="IPR007751">
    <property type="entry name" value="DUF676_lipase-like"/>
</dbReference>
<feature type="repeat" description="ANK" evidence="4">
    <location>
        <begin position="936"/>
        <end position="964"/>
    </location>
</feature>
<feature type="repeat" description="ANK" evidence="4">
    <location>
        <begin position="1344"/>
        <end position="1376"/>
    </location>
</feature>
<evidence type="ECO:0000256" key="3">
    <source>
        <dbReference type="ARBA" id="ARBA00023043"/>
    </source>
</evidence>
<feature type="repeat" description="ANK" evidence="4">
    <location>
        <begin position="1002"/>
        <end position="1034"/>
    </location>
</feature>
<dbReference type="Gene3D" id="3.40.50.300">
    <property type="entry name" value="P-loop containing nucleotide triphosphate hydrolases"/>
    <property type="match status" value="1"/>
</dbReference>
<dbReference type="InterPro" id="IPR029058">
    <property type="entry name" value="AB_hydrolase_fold"/>
</dbReference>
<evidence type="ECO:0000313" key="7">
    <source>
        <dbReference type="EMBL" id="KAL2061254.1"/>
    </source>
</evidence>
<dbReference type="PANTHER" id="PTHR24198:SF194">
    <property type="entry name" value="INVERSIN-A"/>
    <property type="match status" value="1"/>
</dbReference>
<feature type="repeat" description="ANK" evidence="4">
    <location>
        <begin position="1311"/>
        <end position="1343"/>
    </location>
</feature>
<dbReference type="PROSITE" id="PS50297">
    <property type="entry name" value="ANK_REP_REGION"/>
    <property type="match status" value="5"/>
</dbReference>
<feature type="domain" description="Nephrocystin 3-like N-terminal" evidence="6">
    <location>
        <begin position="367"/>
        <end position="535"/>
    </location>
</feature>
<proteinExistence type="inferred from homology"/>
<dbReference type="Pfam" id="PF05057">
    <property type="entry name" value="DUF676"/>
    <property type="match status" value="1"/>
</dbReference>
<dbReference type="EMBL" id="JAZHXI010000019">
    <property type="protein sequence ID" value="KAL2061254.1"/>
    <property type="molecule type" value="Genomic_DNA"/>
</dbReference>
<dbReference type="Gene3D" id="1.25.40.20">
    <property type="entry name" value="Ankyrin repeat-containing domain"/>
    <property type="match status" value="4"/>
</dbReference>
<dbReference type="Pfam" id="PF24883">
    <property type="entry name" value="NPHP3_N"/>
    <property type="match status" value="1"/>
</dbReference>
<feature type="non-terminal residue" evidence="7">
    <location>
        <position position="1415"/>
    </location>
</feature>
<dbReference type="PROSITE" id="PS50088">
    <property type="entry name" value="ANK_REPEAT"/>
    <property type="match status" value="6"/>
</dbReference>
<name>A0ABR4BUF2_9HELO</name>
<dbReference type="PANTHER" id="PTHR24198">
    <property type="entry name" value="ANKYRIN REPEAT AND PROTEIN KINASE DOMAIN-CONTAINING PROTEIN"/>
    <property type="match status" value="1"/>
</dbReference>
<protein>
    <recommendedName>
        <fullName evidence="9">DUF676 domain-containing protein</fullName>
    </recommendedName>
</protein>
<dbReference type="Proteomes" id="UP001595075">
    <property type="component" value="Unassembled WGS sequence"/>
</dbReference>
<dbReference type="PRINTS" id="PR01415">
    <property type="entry name" value="ANKYRIN"/>
</dbReference>
<dbReference type="InterPro" id="IPR027417">
    <property type="entry name" value="P-loop_NTPase"/>
</dbReference>
<feature type="repeat" description="ANK" evidence="4">
    <location>
        <begin position="1143"/>
        <end position="1176"/>
    </location>
</feature>